<keyword evidence="7" id="KW-1185">Reference proteome</keyword>
<dbReference type="PANTHER" id="PTHR43630">
    <property type="entry name" value="POLY-BETA-1,6-N-ACETYL-D-GLUCOSAMINE SYNTHASE"/>
    <property type="match status" value="1"/>
</dbReference>
<keyword evidence="4" id="KW-0472">Membrane</keyword>
<evidence type="ECO:0000256" key="4">
    <source>
        <dbReference type="SAM" id="Phobius"/>
    </source>
</evidence>
<evidence type="ECO:0000259" key="5">
    <source>
        <dbReference type="Pfam" id="PF00535"/>
    </source>
</evidence>
<sequence>MQYIGRIIIIAFAFVIVCQLFYYLYYFIRLAFYQSKKKTASQEYPVSVVICAKDEAAKIVKNLPGVLLQDYKTTHEIVMVNDNSVDDTKFLLEEFQKKFKQLQVVTLTQEAKLIVGKKFPLSMGIKESKYDTLLLTDADCTPASEFWIQKMQEAYDENIDIVLGYGPYAKRKGTLNKIIRFETFHTALQYLSFALAGDAYMGVGRNLSYKRNVFLKNKGFSSINMIPGGDDDLFINKIANKSNTAIVIDKEAYTISEPKKTWKEWKKQKFRHYTTAKYYKPKYKFLLGLYSLSGFFVYPLFIASLFYFWKIALALFAIRMIVLAFVWYRSMEKLEEQDLWKYFILFDVWMFLYYIVFAPSILRKPAKKWK</sequence>
<feature type="transmembrane region" description="Helical" evidence="4">
    <location>
        <begin position="340"/>
        <end position="362"/>
    </location>
</feature>
<evidence type="ECO:0000256" key="2">
    <source>
        <dbReference type="ARBA" id="ARBA00022676"/>
    </source>
</evidence>
<feature type="transmembrane region" description="Helical" evidence="4">
    <location>
        <begin position="283"/>
        <end position="301"/>
    </location>
</feature>
<dbReference type="AlphaFoldDB" id="A0A5P2G7R2"/>
<dbReference type="EMBL" id="CP044016">
    <property type="protein sequence ID" value="QES90738.1"/>
    <property type="molecule type" value="Genomic_DNA"/>
</dbReference>
<dbReference type="SUPFAM" id="SSF53448">
    <property type="entry name" value="Nucleotide-diphospho-sugar transferases"/>
    <property type="match status" value="1"/>
</dbReference>
<dbReference type="Gene3D" id="3.90.550.10">
    <property type="entry name" value="Spore Coat Polysaccharide Biosynthesis Protein SpsA, Chain A"/>
    <property type="match status" value="1"/>
</dbReference>
<dbReference type="PANTHER" id="PTHR43630:SF1">
    <property type="entry name" value="POLY-BETA-1,6-N-ACETYL-D-GLUCOSAMINE SYNTHASE"/>
    <property type="match status" value="1"/>
</dbReference>
<dbReference type="InterPro" id="IPR001173">
    <property type="entry name" value="Glyco_trans_2-like"/>
</dbReference>
<keyword evidence="4" id="KW-0812">Transmembrane</keyword>
<dbReference type="KEGG" id="arac:E0W69_019460"/>
<reference evidence="6 7" key="1">
    <citation type="submission" date="2019-09" db="EMBL/GenBank/DDBJ databases">
        <title>Complete genome sequence of Arachidicoccus sp. B3-10 isolated from apple orchard soil.</title>
        <authorList>
            <person name="Kim H.S."/>
            <person name="Han K.-I."/>
            <person name="Suh M.K."/>
            <person name="Lee K.C."/>
            <person name="Eom M.K."/>
            <person name="Kim J.-S."/>
            <person name="Kang S.W."/>
            <person name="Sin Y."/>
            <person name="Lee J.-S."/>
        </authorList>
    </citation>
    <scope>NUCLEOTIDE SEQUENCE [LARGE SCALE GENOMIC DNA]</scope>
    <source>
        <strain evidence="6 7">B3-10</strain>
    </source>
</reference>
<feature type="transmembrane region" description="Helical" evidence="4">
    <location>
        <begin position="307"/>
        <end position="328"/>
    </location>
</feature>
<feature type="domain" description="Glycosyltransferase 2-like" evidence="5">
    <location>
        <begin position="47"/>
        <end position="214"/>
    </location>
</feature>
<dbReference type="InterPro" id="IPR029044">
    <property type="entry name" value="Nucleotide-diphossugar_trans"/>
</dbReference>
<feature type="transmembrane region" description="Helical" evidence="4">
    <location>
        <begin position="6"/>
        <end position="28"/>
    </location>
</feature>
<gene>
    <name evidence="6" type="ORF">E0W69_019460</name>
</gene>
<organism evidence="6 7">
    <name type="scientific">Rhizosphaericola mali</name>
    <dbReference type="NCBI Taxonomy" id="2545455"/>
    <lineage>
        <taxon>Bacteria</taxon>
        <taxon>Pseudomonadati</taxon>
        <taxon>Bacteroidota</taxon>
        <taxon>Chitinophagia</taxon>
        <taxon>Chitinophagales</taxon>
        <taxon>Chitinophagaceae</taxon>
        <taxon>Rhizosphaericola</taxon>
    </lineage>
</organism>
<dbReference type="RefSeq" id="WP_131331722.1">
    <property type="nucleotide sequence ID" value="NZ_CP044016.1"/>
</dbReference>
<dbReference type="GO" id="GO:0016757">
    <property type="term" value="F:glycosyltransferase activity"/>
    <property type="evidence" value="ECO:0007669"/>
    <property type="project" value="UniProtKB-KW"/>
</dbReference>
<comment type="similarity">
    <text evidence="1">Belongs to the glycosyltransferase 2 family.</text>
</comment>
<dbReference type="OrthoDB" id="9800276at2"/>
<dbReference type="Proteomes" id="UP000292424">
    <property type="component" value="Chromosome"/>
</dbReference>
<dbReference type="Pfam" id="PF00535">
    <property type="entry name" value="Glycos_transf_2"/>
    <property type="match status" value="1"/>
</dbReference>
<evidence type="ECO:0000256" key="1">
    <source>
        <dbReference type="ARBA" id="ARBA00006739"/>
    </source>
</evidence>
<keyword evidence="3 6" id="KW-0808">Transferase</keyword>
<keyword evidence="2" id="KW-0328">Glycosyltransferase</keyword>
<evidence type="ECO:0000256" key="3">
    <source>
        <dbReference type="ARBA" id="ARBA00022679"/>
    </source>
</evidence>
<evidence type="ECO:0000313" key="7">
    <source>
        <dbReference type="Proteomes" id="UP000292424"/>
    </source>
</evidence>
<accession>A0A5P2G7R2</accession>
<proteinExistence type="inferred from homology"/>
<evidence type="ECO:0000313" key="6">
    <source>
        <dbReference type="EMBL" id="QES90738.1"/>
    </source>
</evidence>
<keyword evidence="4" id="KW-1133">Transmembrane helix</keyword>
<name>A0A5P2G7R2_9BACT</name>
<protein>
    <submittedName>
        <fullName evidence="6">Glycosyltransferase</fullName>
    </submittedName>
</protein>